<accession>A0AAN8P7G7</accession>
<organism evidence="3 4">
    <name type="scientific">Patella caerulea</name>
    <name type="common">Rayed Mediterranean limpet</name>
    <dbReference type="NCBI Taxonomy" id="87958"/>
    <lineage>
        <taxon>Eukaryota</taxon>
        <taxon>Metazoa</taxon>
        <taxon>Spiralia</taxon>
        <taxon>Lophotrochozoa</taxon>
        <taxon>Mollusca</taxon>
        <taxon>Gastropoda</taxon>
        <taxon>Patellogastropoda</taxon>
        <taxon>Patelloidea</taxon>
        <taxon>Patellidae</taxon>
        <taxon>Patella</taxon>
    </lineage>
</organism>
<dbReference type="InterPro" id="IPR026117">
    <property type="entry name" value="Par-4"/>
</dbReference>
<evidence type="ECO:0000313" key="3">
    <source>
        <dbReference type="EMBL" id="KAK6169588.1"/>
    </source>
</evidence>
<proteinExistence type="predicted"/>
<feature type="compositionally biased region" description="Polar residues" evidence="2">
    <location>
        <begin position="196"/>
        <end position="269"/>
    </location>
</feature>
<dbReference type="Proteomes" id="UP001347796">
    <property type="component" value="Unassembled WGS sequence"/>
</dbReference>
<evidence type="ECO:0008006" key="5">
    <source>
        <dbReference type="Google" id="ProtNLM"/>
    </source>
</evidence>
<gene>
    <name evidence="3" type="ORF">SNE40_020609</name>
</gene>
<dbReference type="PANTHER" id="PTHR15093:SF1">
    <property type="entry name" value="PRKC APOPTOSIS WT1 REGULATOR PROTEIN"/>
    <property type="match status" value="1"/>
</dbReference>
<dbReference type="SUPFAM" id="SSF90257">
    <property type="entry name" value="Myosin rod fragments"/>
    <property type="match status" value="1"/>
</dbReference>
<dbReference type="GO" id="GO:0043065">
    <property type="term" value="P:positive regulation of apoptotic process"/>
    <property type="evidence" value="ECO:0007669"/>
    <property type="project" value="TreeGrafter"/>
</dbReference>
<feature type="compositionally biased region" description="Acidic residues" evidence="2">
    <location>
        <begin position="186"/>
        <end position="195"/>
    </location>
</feature>
<feature type="coiled-coil region" evidence="1">
    <location>
        <begin position="343"/>
        <end position="412"/>
    </location>
</feature>
<feature type="compositionally biased region" description="Polar residues" evidence="2">
    <location>
        <begin position="1"/>
        <end position="10"/>
    </location>
</feature>
<feature type="compositionally biased region" description="Basic and acidic residues" evidence="2">
    <location>
        <begin position="272"/>
        <end position="294"/>
    </location>
</feature>
<feature type="compositionally biased region" description="Basic residues" evidence="2">
    <location>
        <begin position="82"/>
        <end position="109"/>
    </location>
</feature>
<evidence type="ECO:0000313" key="4">
    <source>
        <dbReference type="Proteomes" id="UP001347796"/>
    </source>
</evidence>
<dbReference type="EMBL" id="JAZGQO010000015">
    <property type="protein sequence ID" value="KAK6169588.1"/>
    <property type="molecule type" value="Genomic_DNA"/>
</dbReference>
<evidence type="ECO:0000256" key="1">
    <source>
        <dbReference type="SAM" id="Coils"/>
    </source>
</evidence>
<name>A0AAN8P7G7_PATCE</name>
<feature type="compositionally biased region" description="Basic residues" evidence="2">
    <location>
        <begin position="159"/>
        <end position="170"/>
    </location>
</feature>
<sequence length="420" mass="47723">MASSSVSQESLDLEDFENQAKRNRIRTHRGRGMVHRSAEREGSDQYDTREQNGDNEKENNCSSGLVQPEHDSPTRGAASRLKDKRTRPNHLHKGKLPKDKRKLREKRRSTGVVHLPSTESTGDSLDDDDDTDNKASSETKKNTTFNEGTSVDGGVRHPEPHKHSHHHTSHIHSSYTNRRNKSPSDLEADLEDNQDYDSTVSQSETNLTLIGQSEPSDTPVNQMPVSSSSTSGVLKYTRYTTDNRTSSVAPPSSNVQEPDSKTTSSTTAEILSRYRDSEYRQQRETESPKKEIEGPRPFTTYSQLRENRGDISYGSYLSRLRDRDSTTPVHQRINYHMSPRPFVNKQSETTANLEKLLDKEKDENKKLKEIIDDKDRRIAELEKEVFLLNKELDDLDEDNIKLQEQNSALIKAMSTLNTAV</sequence>
<feature type="compositionally biased region" description="Basic residues" evidence="2">
    <location>
        <begin position="21"/>
        <end position="34"/>
    </location>
</feature>
<comment type="caution">
    <text evidence="3">The sequence shown here is derived from an EMBL/GenBank/DDBJ whole genome shotgun (WGS) entry which is preliminary data.</text>
</comment>
<dbReference type="AlphaFoldDB" id="A0AAN8P7G7"/>
<dbReference type="GO" id="GO:0005737">
    <property type="term" value="C:cytoplasm"/>
    <property type="evidence" value="ECO:0007669"/>
    <property type="project" value="TreeGrafter"/>
</dbReference>
<feature type="compositionally biased region" description="Basic and acidic residues" evidence="2">
    <location>
        <begin position="36"/>
        <end position="59"/>
    </location>
</feature>
<protein>
    <recommendedName>
        <fullName evidence="5">PRKC apoptosis WT1 regulator protein</fullName>
    </recommendedName>
</protein>
<keyword evidence="1" id="KW-0175">Coiled coil</keyword>
<reference evidence="3 4" key="1">
    <citation type="submission" date="2024-01" db="EMBL/GenBank/DDBJ databases">
        <title>The genome of the rayed Mediterranean limpet Patella caerulea (Linnaeus, 1758).</title>
        <authorList>
            <person name="Anh-Thu Weber A."/>
            <person name="Halstead-Nussloch G."/>
        </authorList>
    </citation>
    <scope>NUCLEOTIDE SEQUENCE [LARGE SCALE GENOMIC DNA]</scope>
    <source>
        <strain evidence="3">AATW-2023a</strain>
        <tissue evidence="3">Whole specimen</tissue>
    </source>
</reference>
<keyword evidence="4" id="KW-1185">Reference proteome</keyword>
<feature type="region of interest" description="Disordered" evidence="2">
    <location>
        <begin position="1"/>
        <end position="306"/>
    </location>
</feature>
<dbReference type="GO" id="GO:0006915">
    <property type="term" value="P:apoptotic process"/>
    <property type="evidence" value="ECO:0007669"/>
    <property type="project" value="InterPro"/>
</dbReference>
<dbReference type="PANTHER" id="PTHR15093">
    <property type="entry name" value="PROSTATE APOPTOSIS RESPONSE PROTEIN PAR-4"/>
    <property type="match status" value="1"/>
</dbReference>
<feature type="compositionally biased region" description="Basic and acidic residues" evidence="2">
    <location>
        <begin position="132"/>
        <end position="141"/>
    </location>
</feature>
<evidence type="ECO:0000256" key="2">
    <source>
        <dbReference type="SAM" id="MobiDB-lite"/>
    </source>
</evidence>